<dbReference type="PANTHER" id="PTHR47561:SF1">
    <property type="entry name" value="POLYSACCHARIDE DEACETYLASE FAMILY PROTEIN (AFU_ORTHOLOGUE AFUA_6G05030)"/>
    <property type="match status" value="1"/>
</dbReference>
<protein>
    <submittedName>
        <fullName evidence="3">Polysaccharide deacetylase</fullName>
    </submittedName>
</protein>
<dbReference type="PROSITE" id="PS51677">
    <property type="entry name" value="NODB"/>
    <property type="match status" value="1"/>
</dbReference>
<evidence type="ECO:0000256" key="1">
    <source>
        <dbReference type="SAM" id="SignalP"/>
    </source>
</evidence>
<feature type="signal peptide" evidence="1">
    <location>
        <begin position="1"/>
        <end position="31"/>
    </location>
</feature>
<keyword evidence="1" id="KW-0732">Signal</keyword>
<dbReference type="Pfam" id="PF01522">
    <property type="entry name" value="Polysacc_deac_1"/>
    <property type="match status" value="1"/>
</dbReference>
<dbReference type="Gene3D" id="3.20.20.370">
    <property type="entry name" value="Glycoside hydrolase/deacetylase"/>
    <property type="match status" value="1"/>
</dbReference>
<dbReference type="EMBL" id="CP136864">
    <property type="protein sequence ID" value="WOJ93153.1"/>
    <property type="molecule type" value="Genomic_DNA"/>
</dbReference>
<dbReference type="SUPFAM" id="SSF88713">
    <property type="entry name" value="Glycoside hydrolase/deacetylase"/>
    <property type="match status" value="1"/>
</dbReference>
<dbReference type="RefSeq" id="WP_407347810.1">
    <property type="nucleotide sequence ID" value="NZ_CP136864.1"/>
</dbReference>
<dbReference type="InterPro" id="IPR037950">
    <property type="entry name" value="PgdA-like"/>
</dbReference>
<organism evidence="3 4">
    <name type="scientific">Congregibacter variabilis</name>
    <dbReference type="NCBI Taxonomy" id="3081200"/>
    <lineage>
        <taxon>Bacteria</taxon>
        <taxon>Pseudomonadati</taxon>
        <taxon>Pseudomonadota</taxon>
        <taxon>Gammaproteobacteria</taxon>
        <taxon>Cellvibrionales</taxon>
        <taxon>Halieaceae</taxon>
        <taxon>Congregibacter</taxon>
    </lineage>
</organism>
<gene>
    <name evidence="3" type="ORF">R0135_15395</name>
</gene>
<name>A0ABZ0I295_9GAMM</name>
<dbReference type="Proteomes" id="UP001626537">
    <property type="component" value="Chromosome"/>
</dbReference>
<dbReference type="PANTHER" id="PTHR47561">
    <property type="entry name" value="POLYSACCHARIDE DEACETYLASE FAMILY PROTEIN (AFU_ORTHOLOGUE AFUA_6G05030)"/>
    <property type="match status" value="1"/>
</dbReference>
<evidence type="ECO:0000313" key="3">
    <source>
        <dbReference type="EMBL" id="WOJ93153.1"/>
    </source>
</evidence>
<dbReference type="InterPro" id="IPR011330">
    <property type="entry name" value="Glyco_hydro/deAcase_b/a-brl"/>
</dbReference>
<evidence type="ECO:0000259" key="2">
    <source>
        <dbReference type="PROSITE" id="PS51677"/>
    </source>
</evidence>
<accession>A0ABZ0I295</accession>
<reference evidence="3 4" key="1">
    <citation type="submission" date="2023-10" db="EMBL/GenBank/DDBJ databases">
        <title>Two novel species belonging to the OM43/NOR5 clade.</title>
        <authorList>
            <person name="Park M."/>
        </authorList>
    </citation>
    <scope>NUCLEOTIDE SEQUENCE [LARGE SCALE GENOMIC DNA]</scope>
    <source>
        <strain evidence="3 4">IMCC43200</strain>
    </source>
</reference>
<sequence length="335" mass="37692">MLPDCTILKLKHLLPAIGLTCLATMAVPASFAESNAKAEDPKTPWNWSEETVFNAVNQVRAGRDLNPESWPGNARVAVLLSYDVDNETVMGLRTGDVSIGPLSQGQYGHRVALPRIVKLMNDEQVPSTFFFPAWSLKIAPQQAPLINESGLHEIAVHGWIHELNTSLDAATEERLLIQARDEIEAISGKRPVGYRAPSWNHSPNTLRIVRKMGFLYESSLMHDDRPYELVQDGEATGLVELPVEWILDDAPMFNPRGNRYMNPRDIMQVWIDEFDKAWEEGTMFLLTLHPHVSGHRSRIVALEGLIEHMKAKGQVWFATHEEAARYVRAQAGMDQ</sequence>
<dbReference type="InterPro" id="IPR002509">
    <property type="entry name" value="NODB_dom"/>
</dbReference>
<evidence type="ECO:0000313" key="4">
    <source>
        <dbReference type="Proteomes" id="UP001626537"/>
    </source>
</evidence>
<dbReference type="CDD" id="cd10938">
    <property type="entry name" value="CE4_HpPgdA_like"/>
    <property type="match status" value="1"/>
</dbReference>
<proteinExistence type="predicted"/>
<feature type="chain" id="PRO_5047471071" evidence="1">
    <location>
        <begin position="32"/>
        <end position="335"/>
    </location>
</feature>
<feature type="domain" description="NodB homology" evidence="2">
    <location>
        <begin position="95"/>
        <end position="318"/>
    </location>
</feature>
<keyword evidence="4" id="KW-1185">Reference proteome</keyword>